<keyword evidence="1" id="KW-0812">Transmembrane</keyword>
<accession>A0A1J0A5Q9</accession>
<keyword evidence="1" id="KW-1133">Transmembrane helix</keyword>
<proteinExistence type="predicted"/>
<feature type="transmembrane region" description="Helical" evidence="1">
    <location>
        <begin position="34"/>
        <end position="50"/>
    </location>
</feature>
<evidence type="ECO:0000313" key="2">
    <source>
        <dbReference type="EMBL" id="APB31275.1"/>
    </source>
</evidence>
<dbReference type="KEGG" id="vte:BHY08_05205"/>
<gene>
    <name evidence="2" type="ORF">BHY08_05205</name>
</gene>
<dbReference type="Proteomes" id="UP000191200">
    <property type="component" value="Chromosome"/>
</dbReference>
<sequence>MEDFIKKYRFPILGALIGLGLAISFFSLGFFKTIILIILTLLGACIGYYLQRNNFLKK</sequence>
<dbReference type="GeneID" id="63145915"/>
<name>A0A1J0A5Q9_9ENTE</name>
<dbReference type="AlphaFoldDB" id="A0A1J0A5Q9"/>
<keyword evidence="1" id="KW-0472">Membrane</keyword>
<protein>
    <submittedName>
        <fullName evidence="2">DUF2273 domain-containing protein</fullName>
    </submittedName>
</protein>
<dbReference type="RefSeq" id="WP_071456867.1">
    <property type="nucleotide sequence ID" value="NZ_CABJEN010000001.1"/>
</dbReference>
<dbReference type="InterPro" id="IPR018730">
    <property type="entry name" value="DUF2273"/>
</dbReference>
<dbReference type="STRING" id="519472.BHY08_05205"/>
<reference evidence="2 3" key="1">
    <citation type="submission" date="2016-09" db="EMBL/GenBank/DDBJ databases">
        <title>Vagococcus teuberi sp. nov., isolated from the Malian artisanal sour milk fene.</title>
        <authorList>
            <person name="Wullschleger S."/>
            <person name="Seifert C."/>
            <person name="Baumgartner S."/>
            <person name="Lacroix C."/>
            <person name="Bonfoh B."/>
            <person name="Stevens M.J."/>
            <person name="Meile L."/>
        </authorList>
    </citation>
    <scope>NUCLEOTIDE SEQUENCE [LARGE SCALE GENOMIC DNA]</scope>
    <source>
        <strain evidence="2 3">DSM 21459</strain>
    </source>
</reference>
<evidence type="ECO:0000313" key="3">
    <source>
        <dbReference type="Proteomes" id="UP000191200"/>
    </source>
</evidence>
<evidence type="ECO:0000256" key="1">
    <source>
        <dbReference type="SAM" id="Phobius"/>
    </source>
</evidence>
<feature type="transmembrane region" description="Helical" evidence="1">
    <location>
        <begin position="12"/>
        <end position="28"/>
    </location>
</feature>
<keyword evidence="3" id="KW-1185">Reference proteome</keyword>
<dbReference type="EMBL" id="CP017267">
    <property type="protein sequence ID" value="APB31275.1"/>
    <property type="molecule type" value="Genomic_DNA"/>
</dbReference>
<organism evidence="2 3">
    <name type="scientific">Vagococcus teuberi</name>
    <dbReference type="NCBI Taxonomy" id="519472"/>
    <lineage>
        <taxon>Bacteria</taxon>
        <taxon>Bacillati</taxon>
        <taxon>Bacillota</taxon>
        <taxon>Bacilli</taxon>
        <taxon>Lactobacillales</taxon>
        <taxon>Enterococcaceae</taxon>
        <taxon>Vagococcus</taxon>
    </lineage>
</organism>
<dbReference type="Pfam" id="PF10031">
    <property type="entry name" value="DUF2273"/>
    <property type="match status" value="1"/>
</dbReference>